<organism evidence="1 2">
    <name type="scientific">Paenibacillus montaniterrae</name>
    <dbReference type="NCBI Taxonomy" id="429341"/>
    <lineage>
        <taxon>Bacteria</taxon>
        <taxon>Bacillati</taxon>
        <taxon>Bacillota</taxon>
        <taxon>Bacilli</taxon>
        <taxon>Bacillales</taxon>
        <taxon>Paenibacillaceae</taxon>
        <taxon>Paenibacillus</taxon>
    </lineage>
</organism>
<gene>
    <name evidence="1" type="ORF">J40TS1_50850</name>
</gene>
<name>A0A919YZ70_9BACL</name>
<accession>A0A919YZ70</accession>
<dbReference type="EMBL" id="BOSE01000015">
    <property type="protein sequence ID" value="GIP19443.1"/>
    <property type="molecule type" value="Genomic_DNA"/>
</dbReference>
<dbReference type="RefSeq" id="WP_246563945.1">
    <property type="nucleotide sequence ID" value="NZ_BOSE01000015.1"/>
</dbReference>
<evidence type="ECO:0000313" key="1">
    <source>
        <dbReference type="EMBL" id="GIP19443.1"/>
    </source>
</evidence>
<dbReference type="SUPFAM" id="SSF47789">
    <property type="entry name" value="C-terminal domain of RNA polymerase alpha subunit"/>
    <property type="match status" value="1"/>
</dbReference>
<proteinExistence type="predicted"/>
<evidence type="ECO:0008006" key="3">
    <source>
        <dbReference type="Google" id="ProtNLM"/>
    </source>
</evidence>
<dbReference type="Gene3D" id="1.10.150.20">
    <property type="entry name" value="5' to 3' exonuclease, C-terminal subdomain"/>
    <property type="match status" value="1"/>
</dbReference>
<evidence type="ECO:0000313" key="2">
    <source>
        <dbReference type="Proteomes" id="UP000683139"/>
    </source>
</evidence>
<dbReference type="Proteomes" id="UP000683139">
    <property type="component" value="Unassembled WGS sequence"/>
</dbReference>
<reference evidence="1" key="1">
    <citation type="submission" date="2021-03" db="EMBL/GenBank/DDBJ databases">
        <title>Antimicrobial resistance genes in bacteria isolated from Japanese honey, and their potential for conferring macrolide and lincosamide resistance in the American foulbrood pathogen Paenibacillus larvae.</title>
        <authorList>
            <person name="Okamoto M."/>
            <person name="Kumagai M."/>
            <person name="Kanamori H."/>
            <person name="Takamatsu D."/>
        </authorList>
    </citation>
    <scope>NUCLEOTIDE SEQUENCE</scope>
    <source>
        <strain evidence="1">J40TS1</strain>
    </source>
</reference>
<comment type="caution">
    <text evidence="1">The sequence shown here is derived from an EMBL/GenBank/DDBJ whole genome shotgun (WGS) entry which is preliminary data.</text>
</comment>
<keyword evidence="2" id="KW-1185">Reference proteome</keyword>
<protein>
    <recommendedName>
        <fullName evidence="3">DNA-binding protein</fullName>
    </recommendedName>
</protein>
<sequence>MGITTLNKLSSYTEREILSLHGVGPRSMPTLREALAAEGLSFKQV</sequence>
<dbReference type="AlphaFoldDB" id="A0A919YZ70"/>